<evidence type="ECO:0000313" key="2">
    <source>
        <dbReference type="EMBL" id="KZV41303.1"/>
    </source>
</evidence>
<dbReference type="Proteomes" id="UP000250235">
    <property type="component" value="Unassembled WGS sequence"/>
</dbReference>
<protein>
    <submittedName>
        <fullName evidence="2">Uncharacterized protein</fullName>
    </submittedName>
</protein>
<reference evidence="2 3" key="1">
    <citation type="journal article" date="2015" name="Proc. Natl. Acad. Sci. U.S.A.">
        <title>The resurrection genome of Boea hygrometrica: A blueprint for survival of dehydration.</title>
        <authorList>
            <person name="Xiao L."/>
            <person name="Yang G."/>
            <person name="Zhang L."/>
            <person name="Yang X."/>
            <person name="Zhao S."/>
            <person name="Ji Z."/>
            <person name="Zhou Q."/>
            <person name="Hu M."/>
            <person name="Wang Y."/>
            <person name="Chen M."/>
            <person name="Xu Y."/>
            <person name="Jin H."/>
            <person name="Xiao X."/>
            <person name="Hu G."/>
            <person name="Bao F."/>
            <person name="Hu Y."/>
            <person name="Wan P."/>
            <person name="Li L."/>
            <person name="Deng X."/>
            <person name="Kuang T."/>
            <person name="Xiang C."/>
            <person name="Zhu J.K."/>
            <person name="Oliver M.J."/>
            <person name="He Y."/>
        </authorList>
    </citation>
    <scope>NUCLEOTIDE SEQUENCE [LARGE SCALE GENOMIC DNA]</scope>
    <source>
        <strain evidence="3">cv. XS01</strain>
    </source>
</reference>
<feature type="region of interest" description="Disordered" evidence="1">
    <location>
        <begin position="1"/>
        <end position="67"/>
    </location>
</feature>
<sequence length="89" mass="9559">MAQYQILARNPLGTPGTGPKQTLEVKNSVSTPPRDRRTDAPLPAQRAAQGCTLREPPRGTLEHGDGHLRAHRVQVGGRHRAPPCAAVVL</sequence>
<proteinExistence type="predicted"/>
<feature type="compositionally biased region" description="Basic and acidic residues" evidence="1">
    <location>
        <begin position="55"/>
        <end position="67"/>
    </location>
</feature>
<evidence type="ECO:0000256" key="1">
    <source>
        <dbReference type="SAM" id="MobiDB-lite"/>
    </source>
</evidence>
<name>A0A2Z7CA24_9LAMI</name>
<accession>A0A2Z7CA24</accession>
<organism evidence="2 3">
    <name type="scientific">Dorcoceras hygrometricum</name>
    <dbReference type="NCBI Taxonomy" id="472368"/>
    <lineage>
        <taxon>Eukaryota</taxon>
        <taxon>Viridiplantae</taxon>
        <taxon>Streptophyta</taxon>
        <taxon>Embryophyta</taxon>
        <taxon>Tracheophyta</taxon>
        <taxon>Spermatophyta</taxon>
        <taxon>Magnoliopsida</taxon>
        <taxon>eudicotyledons</taxon>
        <taxon>Gunneridae</taxon>
        <taxon>Pentapetalae</taxon>
        <taxon>asterids</taxon>
        <taxon>lamiids</taxon>
        <taxon>Lamiales</taxon>
        <taxon>Gesneriaceae</taxon>
        <taxon>Didymocarpoideae</taxon>
        <taxon>Trichosporeae</taxon>
        <taxon>Loxocarpinae</taxon>
        <taxon>Dorcoceras</taxon>
    </lineage>
</organism>
<keyword evidence="3" id="KW-1185">Reference proteome</keyword>
<dbReference type="AlphaFoldDB" id="A0A2Z7CA24"/>
<gene>
    <name evidence="2" type="ORF">F511_39109</name>
</gene>
<evidence type="ECO:0000313" key="3">
    <source>
        <dbReference type="Proteomes" id="UP000250235"/>
    </source>
</evidence>
<dbReference type="EMBL" id="KQ999533">
    <property type="protein sequence ID" value="KZV41303.1"/>
    <property type="molecule type" value="Genomic_DNA"/>
</dbReference>